<dbReference type="RefSeq" id="WP_209645682.1">
    <property type="nucleotide sequence ID" value="NZ_JAGINW010000001.1"/>
</dbReference>
<evidence type="ECO:0000259" key="4">
    <source>
        <dbReference type="Pfam" id="PF02518"/>
    </source>
</evidence>
<dbReference type="GO" id="GO:0016301">
    <property type="term" value="F:kinase activity"/>
    <property type="evidence" value="ECO:0007669"/>
    <property type="project" value="UniProtKB-KW"/>
</dbReference>
<dbReference type="EMBL" id="JAGINW010000001">
    <property type="protein sequence ID" value="MBP2328757.1"/>
    <property type="molecule type" value="Genomic_DNA"/>
</dbReference>
<organism evidence="5 6">
    <name type="scientific">Kibdelosporangium banguiense</name>
    <dbReference type="NCBI Taxonomy" id="1365924"/>
    <lineage>
        <taxon>Bacteria</taxon>
        <taxon>Bacillati</taxon>
        <taxon>Actinomycetota</taxon>
        <taxon>Actinomycetes</taxon>
        <taxon>Pseudonocardiales</taxon>
        <taxon>Pseudonocardiaceae</taxon>
        <taxon>Kibdelosporangium</taxon>
    </lineage>
</organism>
<keyword evidence="6" id="KW-1185">Reference proteome</keyword>
<evidence type="ECO:0000313" key="5">
    <source>
        <dbReference type="EMBL" id="MBP2328757.1"/>
    </source>
</evidence>
<dbReference type="InterPro" id="IPR003594">
    <property type="entry name" value="HATPase_dom"/>
</dbReference>
<dbReference type="InterPro" id="IPR036890">
    <property type="entry name" value="HATPase_C_sf"/>
</dbReference>
<dbReference type="InterPro" id="IPR050482">
    <property type="entry name" value="Sensor_HK_TwoCompSys"/>
</dbReference>
<dbReference type="SUPFAM" id="SSF55874">
    <property type="entry name" value="ATPase domain of HSP90 chaperone/DNA topoisomerase II/histidine kinase"/>
    <property type="match status" value="1"/>
</dbReference>
<evidence type="ECO:0000256" key="1">
    <source>
        <dbReference type="ARBA" id="ARBA00022679"/>
    </source>
</evidence>
<evidence type="ECO:0000256" key="3">
    <source>
        <dbReference type="ARBA" id="ARBA00023012"/>
    </source>
</evidence>
<proteinExistence type="predicted"/>
<keyword evidence="1" id="KW-0808">Transferase</keyword>
<dbReference type="Pfam" id="PF02518">
    <property type="entry name" value="HATPase_c"/>
    <property type="match status" value="1"/>
</dbReference>
<dbReference type="PANTHER" id="PTHR24421:SF56">
    <property type="entry name" value="OXYGEN SENSOR HISTIDINE KINASE RESPONSE REGULATOR DOST"/>
    <property type="match status" value="1"/>
</dbReference>
<dbReference type="Proteomes" id="UP001519332">
    <property type="component" value="Unassembled WGS sequence"/>
</dbReference>
<dbReference type="Gene3D" id="3.30.565.10">
    <property type="entry name" value="Histidine kinase-like ATPase, C-terminal domain"/>
    <property type="match status" value="1"/>
</dbReference>
<feature type="domain" description="Histidine kinase/HSP90-like ATPase" evidence="4">
    <location>
        <begin position="92"/>
        <end position="171"/>
    </location>
</feature>
<name>A0ABS4TWH7_9PSEU</name>
<keyword evidence="2 5" id="KW-0418">Kinase</keyword>
<reference evidence="5 6" key="1">
    <citation type="submission" date="2021-03" db="EMBL/GenBank/DDBJ databases">
        <title>Sequencing the genomes of 1000 actinobacteria strains.</title>
        <authorList>
            <person name="Klenk H.-P."/>
        </authorList>
    </citation>
    <scope>NUCLEOTIDE SEQUENCE [LARGE SCALE GENOMIC DNA]</scope>
    <source>
        <strain evidence="5 6">DSM 46670</strain>
    </source>
</reference>
<sequence>MGLQGLTRLVAKPEVSKRITGFVKELDQTIGEIRRSILSLQEAPGGPASLRGELLRVIQEATSQLGFEPTLSIDGPVDSLVPDDVRPDVLATLRESLSNAARHADAHSVRITVAGTRLQLAVQDDGKGLPSRPPSRDGLADLSERAARWGGTCDIDSAPSRGTAITWTVPLVNA</sequence>
<protein>
    <submittedName>
        <fullName evidence="5">Signal transduction histidine kinase</fullName>
    </submittedName>
</protein>
<dbReference type="PANTHER" id="PTHR24421">
    <property type="entry name" value="NITRATE/NITRITE SENSOR PROTEIN NARX-RELATED"/>
    <property type="match status" value="1"/>
</dbReference>
<evidence type="ECO:0000313" key="6">
    <source>
        <dbReference type="Proteomes" id="UP001519332"/>
    </source>
</evidence>
<comment type="caution">
    <text evidence="5">The sequence shown here is derived from an EMBL/GenBank/DDBJ whole genome shotgun (WGS) entry which is preliminary data.</text>
</comment>
<keyword evidence="3" id="KW-0902">Two-component regulatory system</keyword>
<accession>A0ABS4TWH7</accession>
<dbReference type="CDD" id="cd16917">
    <property type="entry name" value="HATPase_UhpB-NarQ-NarX-like"/>
    <property type="match status" value="1"/>
</dbReference>
<evidence type="ECO:0000256" key="2">
    <source>
        <dbReference type="ARBA" id="ARBA00022777"/>
    </source>
</evidence>
<gene>
    <name evidence="5" type="ORF">JOF56_009142</name>
</gene>